<organism evidence="1 2">
    <name type="scientific">Myxococcus virescens</name>
    <dbReference type="NCBI Taxonomy" id="83456"/>
    <lineage>
        <taxon>Bacteria</taxon>
        <taxon>Pseudomonadati</taxon>
        <taxon>Myxococcota</taxon>
        <taxon>Myxococcia</taxon>
        <taxon>Myxococcales</taxon>
        <taxon>Cystobacterineae</taxon>
        <taxon>Myxococcaceae</taxon>
        <taxon>Myxococcus</taxon>
    </lineage>
</organism>
<dbReference type="RefSeq" id="WP_167371157.1">
    <property type="nucleotide sequence ID" value="NZ_BJVY01000037.1"/>
</dbReference>
<dbReference type="EMBL" id="BJVY01000037">
    <property type="protein sequence ID" value="GEL73722.1"/>
    <property type="molecule type" value="Genomic_DNA"/>
</dbReference>
<name>A0A511HJH9_9BACT</name>
<comment type="caution">
    <text evidence="1">The sequence shown here is derived from an EMBL/GenBank/DDBJ whole genome shotgun (WGS) entry which is preliminary data.</text>
</comment>
<sequence length="122" mass="13342">MTAPFHGVWSAILSLHMPASKGAVRIHAGERLLVCLAHVDGLQKRCVSARREVFRDGHNRSIRDNSHAMECAAVGTKNFHPGVHEPEAARAHQVGDGVVGVRAALPHHREPGRMPVCPWLEN</sequence>
<proteinExistence type="predicted"/>
<protein>
    <submittedName>
        <fullName evidence="1">Uncharacterized protein</fullName>
    </submittedName>
</protein>
<gene>
    <name evidence="1" type="ORF">MVI01_55060</name>
</gene>
<reference evidence="1 2" key="1">
    <citation type="submission" date="2019-07" db="EMBL/GenBank/DDBJ databases">
        <title>Whole genome shotgun sequence of Myxococcus virescens NBRC 100334.</title>
        <authorList>
            <person name="Hosoyama A."/>
            <person name="Uohara A."/>
            <person name="Ohji S."/>
            <person name="Ichikawa N."/>
        </authorList>
    </citation>
    <scope>NUCLEOTIDE SEQUENCE [LARGE SCALE GENOMIC DNA]</scope>
    <source>
        <strain evidence="1 2">NBRC 100334</strain>
    </source>
</reference>
<evidence type="ECO:0000313" key="1">
    <source>
        <dbReference type="EMBL" id="GEL73722.1"/>
    </source>
</evidence>
<dbReference type="Proteomes" id="UP000321224">
    <property type="component" value="Unassembled WGS sequence"/>
</dbReference>
<dbReference type="AlphaFoldDB" id="A0A511HJH9"/>
<evidence type="ECO:0000313" key="2">
    <source>
        <dbReference type="Proteomes" id="UP000321224"/>
    </source>
</evidence>
<accession>A0A511HJH9</accession>